<feature type="transmembrane region" description="Helical" evidence="7">
    <location>
        <begin position="136"/>
        <end position="162"/>
    </location>
</feature>
<evidence type="ECO:0000256" key="1">
    <source>
        <dbReference type="ARBA" id="ARBA00004127"/>
    </source>
</evidence>
<evidence type="ECO:0000313" key="8">
    <source>
        <dbReference type="EMBL" id="CUH93447.1"/>
    </source>
</evidence>
<feature type="transmembrane region" description="Helical" evidence="7">
    <location>
        <begin position="47"/>
        <end position="65"/>
    </location>
</feature>
<comment type="subcellular location">
    <subcellularLocation>
        <location evidence="1">Endomembrane system</location>
        <topology evidence="1">Multi-pass membrane protein</topology>
    </subcellularLocation>
</comment>
<evidence type="ECO:0000313" key="9">
    <source>
        <dbReference type="Proteomes" id="UP000196053"/>
    </source>
</evidence>
<keyword evidence="6 7" id="KW-0472">Membrane</keyword>
<dbReference type="KEGG" id="hsd:SD1D_1907"/>
<feature type="transmembrane region" description="Helical" evidence="7">
    <location>
        <begin position="86"/>
        <end position="116"/>
    </location>
</feature>
<keyword evidence="4 7" id="KW-0812">Transmembrane</keyword>
<dbReference type="InterPro" id="IPR006043">
    <property type="entry name" value="NCS2"/>
</dbReference>
<dbReference type="EMBL" id="LN879430">
    <property type="protein sequence ID" value="CUH93447.1"/>
    <property type="molecule type" value="Genomic_DNA"/>
</dbReference>
<keyword evidence="3" id="KW-0813">Transport</keyword>
<evidence type="ECO:0000256" key="6">
    <source>
        <dbReference type="ARBA" id="ARBA00023136"/>
    </source>
</evidence>
<feature type="transmembrane region" description="Helical" evidence="7">
    <location>
        <begin position="174"/>
        <end position="190"/>
    </location>
</feature>
<evidence type="ECO:0000256" key="3">
    <source>
        <dbReference type="ARBA" id="ARBA00022448"/>
    </source>
</evidence>
<organism evidence="8 9">
    <name type="scientific">Herbinix luporum</name>
    <dbReference type="NCBI Taxonomy" id="1679721"/>
    <lineage>
        <taxon>Bacteria</taxon>
        <taxon>Bacillati</taxon>
        <taxon>Bacillota</taxon>
        <taxon>Clostridia</taxon>
        <taxon>Lachnospirales</taxon>
        <taxon>Lachnospiraceae</taxon>
        <taxon>Herbinix</taxon>
    </lineage>
</organism>
<dbReference type="GO" id="GO:0005345">
    <property type="term" value="F:purine nucleobase transmembrane transporter activity"/>
    <property type="evidence" value="ECO:0007669"/>
    <property type="project" value="TreeGrafter"/>
</dbReference>
<protein>
    <submittedName>
        <fullName evidence="8">Putative membrane protein</fullName>
    </submittedName>
</protein>
<evidence type="ECO:0000256" key="7">
    <source>
        <dbReference type="SAM" id="Phobius"/>
    </source>
</evidence>
<evidence type="ECO:0000256" key="2">
    <source>
        <dbReference type="ARBA" id="ARBA00005697"/>
    </source>
</evidence>
<dbReference type="PANTHER" id="PTHR43337">
    <property type="entry name" value="XANTHINE/URACIL PERMEASE C887.17-RELATED"/>
    <property type="match status" value="1"/>
</dbReference>
<accession>A0A0K8J7Y3</accession>
<dbReference type="Pfam" id="PF00860">
    <property type="entry name" value="Xan_ur_permease"/>
    <property type="match status" value="1"/>
</dbReference>
<reference evidence="9" key="1">
    <citation type="submission" date="2015-09" db="EMBL/GenBank/DDBJ databases">
        <authorList>
            <person name="Wibberg D."/>
        </authorList>
    </citation>
    <scope>NUCLEOTIDE SEQUENCE [LARGE SCALE GENOMIC DNA]</scope>
    <source>
        <strain evidence="9">SD1D</strain>
    </source>
</reference>
<dbReference type="GO" id="GO:0005886">
    <property type="term" value="C:plasma membrane"/>
    <property type="evidence" value="ECO:0007669"/>
    <property type="project" value="TreeGrafter"/>
</dbReference>
<gene>
    <name evidence="8" type="ORF">SD1D_1907</name>
</gene>
<keyword evidence="5 7" id="KW-1133">Transmembrane helix</keyword>
<keyword evidence="9" id="KW-1185">Reference proteome</keyword>
<dbReference type="Proteomes" id="UP000196053">
    <property type="component" value="Chromosome I"/>
</dbReference>
<dbReference type="GO" id="GO:0012505">
    <property type="term" value="C:endomembrane system"/>
    <property type="evidence" value="ECO:0007669"/>
    <property type="project" value="UniProtKB-SubCell"/>
</dbReference>
<name>A0A0K8J7Y3_9FIRM</name>
<evidence type="ECO:0000256" key="4">
    <source>
        <dbReference type="ARBA" id="ARBA00022692"/>
    </source>
</evidence>
<proteinExistence type="inferred from homology"/>
<dbReference type="AlphaFoldDB" id="A0A0K8J7Y3"/>
<evidence type="ECO:0000256" key="5">
    <source>
        <dbReference type="ARBA" id="ARBA00022989"/>
    </source>
</evidence>
<sequence>MLMVILTFSLVNMFDTIGTLVGTARKANMIEKDGKIKNMDKALLADAISTSLGASLGVSTVSTYIESNSGITEGGRTGLSSLVTGGLFILSIFLVGVVGIVPAEATAPVLIIMGALMIETVKEIDFSDFTEGLPAFLTIAIMPFTYSIANGIAFGIIFYPIMKLATKRHKEVHPIMYILAILFILRFALLP</sequence>
<dbReference type="InterPro" id="IPR045018">
    <property type="entry name" value="Azg-like"/>
</dbReference>
<comment type="similarity">
    <text evidence="2">Belongs to the nucleobase:cation symporter-2 (NCS2) (TC 2.A.40) family. Azg-like subfamily.</text>
</comment>
<dbReference type="PANTHER" id="PTHR43337:SF1">
    <property type="entry name" value="XANTHINE_URACIL PERMEASE C887.17-RELATED"/>
    <property type="match status" value="1"/>
</dbReference>